<keyword evidence="2" id="KW-0560">Oxidoreductase</keyword>
<evidence type="ECO:0000259" key="4">
    <source>
        <dbReference type="Pfam" id="PF01593"/>
    </source>
</evidence>
<dbReference type="PANTHER" id="PTHR46313">
    <property type="match status" value="1"/>
</dbReference>
<feature type="binding site" evidence="3">
    <location>
        <position position="17"/>
    </location>
    <ligand>
        <name>FAD</name>
        <dbReference type="ChEBI" id="CHEBI:57692"/>
    </ligand>
</feature>
<evidence type="ECO:0000313" key="5">
    <source>
        <dbReference type="EMBL" id="SFS13979.1"/>
    </source>
</evidence>
<reference evidence="5 6" key="1">
    <citation type="submission" date="2016-10" db="EMBL/GenBank/DDBJ databases">
        <authorList>
            <person name="de Groot N.N."/>
        </authorList>
    </citation>
    <scope>NUCLEOTIDE SEQUENCE [LARGE SCALE GENOMIC DNA]</scope>
    <source>
        <strain evidence="5 6">DSM 29433</strain>
    </source>
</reference>
<comment type="cofactor">
    <cofactor evidence="1">
        <name>FAD</name>
        <dbReference type="ChEBI" id="CHEBI:57692"/>
    </cofactor>
</comment>
<gene>
    <name evidence="5" type="ORF">SAMN05444714_1632</name>
</gene>
<dbReference type="SUPFAM" id="SSF51905">
    <property type="entry name" value="FAD/NAD(P)-binding domain"/>
    <property type="match status" value="1"/>
</dbReference>
<organism evidence="5 6">
    <name type="scientific">Yoonia litorea</name>
    <dbReference type="NCBI Taxonomy" id="1123755"/>
    <lineage>
        <taxon>Bacteria</taxon>
        <taxon>Pseudomonadati</taxon>
        <taxon>Pseudomonadota</taxon>
        <taxon>Alphaproteobacteria</taxon>
        <taxon>Rhodobacterales</taxon>
        <taxon>Paracoccaceae</taxon>
        <taxon>Yoonia</taxon>
    </lineage>
</organism>
<evidence type="ECO:0000256" key="2">
    <source>
        <dbReference type="ARBA" id="ARBA00023002"/>
    </source>
</evidence>
<dbReference type="InterPro" id="IPR001613">
    <property type="entry name" value="Flavin_amine_oxidase"/>
</dbReference>
<feature type="domain" description="Amine oxidase" evidence="4">
    <location>
        <begin position="16"/>
        <end position="489"/>
    </location>
</feature>
<evidence type="ECO:0000256" key="1">
    <source>
        <dbReference type="ARBA" id="ARBA00001974"/>
    </source>
</evidence>
<evidence type="ECO:0000256" key="3">
    <source>
        <dbReference type="PIRSR" id="PIRSR601613-1"/>
    </source>
</evidence>
<dbReference type="OrthoDB" id="9774675at2"/>
<dbReference type="GO" id="GO:0016116">
    <property type="term" value="P:carotenoid metabolic process"/>
    <property type="evidence" value="ECO:0007669"/>
    <property type="project" value="InterPro"/>
</dbReference>
<dbReference type="InterPro" id="IPR002937">
    <property type="entry name" value="Amino_oxidase"/>
</dbReference>
<evidence type="ECO:0000313" key="6">
    <source>
        <dbReference type="Proteomes" id="UP000198926"/>
    </source>
</evidence>
<sequence>MQTLSNFDVVVLGGGISGVSAACRLQTLGFSTAVLEVHDKPGGCAGYYTRDGFSFDIGATTLVDFSGSGVGAKFLDDIGLTKLSLEHLPGYQAWLPDQTVTLHRKRSLWRAEREAAFGNSPQMQKFWKTLDSLADIFWAACQKGITLPINDMSGVLRAARSLPAIDWPKARYLSHSLGDLVDRCGVRENRRLIALLSMLCEDTLHSRTIDDAPLISAALGTSIRGRISRPRGGMQGFWRAITDHYEMLGGTFVFKTKVVGVEGECGDFTILTKRGRYKARTIVNTIPAPSFAELAPSLDSKKFNAVLRRNAGEYGSGVVICLGVPETEVDIHEHRHHQILERYDAPLGNGNNMFISVSAANDLMSAPEGFRSVMISTHTDIDSWDGLCHAEYKIVKQEITDHLLRLARRVYPNLGNQARILEVGTPKSYARFARRPLGAVGGVRTTMRNANQNAMQTRVRDGVFLAGEYVWPGLGSVACLMSGSNAANEAKRDLRKKAAC</sequence>
<dbReference type="InterPro" id="IPR036188">
    <property type="entry name" value="FAD/NAD-bd_sf"/>
</dbReference>
<dbReference type="STRING" id="1123755.SAMN05444714_1632"/>
<dbReference type="PRINTS" id="PR00757">
    <property type="entry name" value="AMINEOXDASEF"/>
</dbReference>
<dbReference type="Proteomes" id="UP000198926">
    <property type="component" value="Unassembled WGS sequence"/>
</dbReference>
<proteinExistence type="predicted"/>
<keyword evidence="6" id="KW-1185">Reference proteome</keyword>
<dbReference type="GO" id="GO:0016491">
    <property type="term" value="F:oxidoreductase activity"/>
    <property type="evidence" value="ECO:0007669"/>
    <property type="project" value="UniProtKB-KW"/>
</dbReference>
<protein>
    <submittedName>
        <fullName evidence="5">Phytoene dehydrogenase-related protein</fullName>
    </submittedName>
</protein>
<dbReference type="RefSeq" id="WP_090206206.1">
    <property type="nucleotide sequence ID" value="NZ_FOZM01000001.1"/>
</dbReference>
<dbReference type="Gene3D" id="3.50.50.60">
    <property type="entry name" value="FAD/NAD(P)-binding domain"/>
    <property type="match status" value="2"/>
</dbReference>
<dbReference type="PANTHER" id="PTHR46313:SF3">
    <property type="entry name" value="PROLYCOPENE ISOMERASE, CHLOROPLASTIC"/>
    <property type="match status" value="1"/>
</dbReference>
<accession>A0A1I6ME35</accession>
<dbReference type="AlphaFoldDB" id="A0A1I6ME35"/>
<dbReference type="EMBL" id="FOZM01000001">
    <property type="protein sequence ID" value="SFS13979.1"/>
    <property type="molecule type" value="Genomic_DNA"/>
</dbReference>
<dbReference type="Pfam" id="PF01593">
    <property type="entry name" value="Amino_oxidase"/>
    <property type="match status" value="1"/>
</dbReference>
<name>A0A1I6ME35_9RHOB</name>
<dbReference type="InterPro" id="IPR045892">
    <property type="entry name" value="CrtISO-like"/>
</dbReference>